<keyword evidence="2" id="KW-0732">Signal</keyword>
<sequence length="270" mass="31074">MKLISFAVISLLAITVSAHPGLGTSATNDAPQCDTDVITQKIQELTAARQEQQELITKLKTHGKAEQEKQAIRSVMKTIEDQLKKKDLSEDERWDLQNHYAGSVNDLKKAENAQIPKKKQLEEARGQRYCMWVKINILEENMERKTEQDAKSKSKTEVSPDSSSYKDILHEQINETFYDASDLCAADHGIKEGISKLDDVRKRTKDPKRDKLDKTWEKFTGIRKELMIEALSMKDRHFHTKELQSDLNWPSHNSLAVRLYQSVWQTFGMK</sequence>
<reference evidence="3 4" key="1">
    <citation type="submission" date="2021-02" db="EMBL/GenBank/DDBJ databases">
        <title>Variation within the Batrachochytrium salamandrivorans European outbreak.</title>
        <authorList>
            <person name="Kelly M."/>
            <person name="Pasmans F."/>
            <person name="Shea T.P."/>
            <person name="Munoz J.F."/>
            <person name="Carranza S."/>
            <person name="Cuomo C.A."/>
            <person name="Martel A."/>
        </authorList>
    </citation>
    <scope>NUCLEOTIDE SEQUENCE [LARGE SCALE GENOMIC DNA]</scope>
    <source>
        <strain evidence="3 4">AMFP18/2</strain>
    </source>
</reference>
<feature type="compositionally biased region" description="Basic and acidic residues" evidence="1">
    <location>
        <begin position="144"/>
        <end position="158"/>
    </location>
</feature>
<evidence type="ECO:0000256" key="1">
    <source>
        <dbReference type="SAM" id="MobiDB-lite"/>
    </source>
</evidence>
<feature type="signal peptide" evidence="2">
    <location>
        <begin position="1"/>
        <end position="18"/>
    </location>
</feature>
<feature type="chain" id="PRO_5047443712" evidence="2">
    <location>
        <begin position="19"/>
        <end position="270"/>
    </location>
</feature>
<comment type="caution">
    <text evidence="3">The sequence shown here is derived from an EMBL/GenBank/DDBJ whole genome shotgun (WGS) entry which is preliminary data.</text>
</comment>
<evidence type="ECO:0000256" key="2">
    <source>
        <dbReference type="SAM" id="SignalP"/>
    </source>
</evidence>
<proteinExistence type="predicted"/>
<name>A0ABQ8EZS7_9FUNG</name>
<dbReference type="Proteomes" id="UP001648503">
    <property type="component" value="Unassembled WGS sequence"/>
</dbReference>
<protein>
    <submittedName>
        <fullName evidence="3">Uncharacterized protein</fullName>
    </submittedName>
</protein>
<gene>
    <name evidence="3" type="ORF">BASA50_009958</name>
</gene>
<accession>A0ABQ8EZS7</accession>
<dbReference type="EMBL" id="JAFCIX010000447">
    <property type="protein sequence ID" value="KAH6589547.1"/>
    <property type="molecule type" value="Genomic_DNA"/>
</dbReference>
<dbReference type="SUPFAM" id="SSF55194">
    <property type="entry name" value="Ribosome recycling factor, RRF"/>
    <property type="match status" value="1"/>
</dbReference>
<keyword evidence="4" id="KW-1185">Reference proteome</keyword>
<dbReference type="InterPro" id="IPR036191">
    <property type="entry name" value="RRF_sf"/>
</dbReference>
<organism evidence="3 4">
    <name type="scientific">Batrachochytrium salamandrivorans</name>
    <dbReference type="NCBI Taxonomy" id="1357716"/>
    <lineage>
        <taxon>Eukaryota</taxon>
        <taxon>Fungi</taxon>
        <taxon>Fungi incertae sedis</taxon>
        <taxon>Chytridiomycota</taxon>
        <taxon>Chytridiomycota incertae sedis</taxon>
        <taxon>Chytridiomycetes</taxon>
        <taxon>Rhizophydiales</taxon>
        <taxon>Rhizophydiales incertae sedis</taxon>
        <taxon>Batrachochytrium</taxon>
    </lineage>
</organism>
<evidence type="ECO:0000313" key="4">
    <source>
        <dbReference type="Proteomes" id="UP001648503"/>
    </source>
</evidence>
<feature type="region of interest" description="Disordered" evidence="1">
    <location>
        <begin position="144"/>
        <end position="165"/>
    </location>
</feature>
<evidence type="ECO:0000313" key="3">
    <source>
        <dbReference type="EMBL" id="KAH6589547.1"/>
    </source>
</evidence>